<dbReference type="RefSeq" id="WP_370719752.1">
    <property type="nucleotide sequence ID" value="NZ_JBGGTQ010000006.1"/>
</dbReference>
<accession>A0ABV4I4R7</accession>
<organism evidence="5 6">
    <name type="scientific">Kineococcus mangrovi</name>
    <dbReference type="NCBI Taxonomy" id="1660183"/>
    <lineage>
        <taxon>Bacteria</taxon>
        <taxon>Bacillati</taxon>
        <taxon>Actinomycetota</taxon>
        <taxon>Actinomycetes</taxon>
        <taxon>Kineosporiales</taxon>
        <taxon>Kineosporiaceae</taxon>
        <taxon>Kineococcus</taxon>
    </lineage>
</organism>
<feature type="domain" description="Methyltransferase" evidence="4">
    <location>
        <begin position="46"/>
        <end position="136"/>
    </location>
</feature>
<dbReference type="PANTHER" id="PTHR43861:SF1">
    <property type="entry name" value="TRANS-ACONITATE 2-METHYLTRANSFERASE"/>
    <property type="match status" value="1"/>
</dbReference>
<name>A0ABV4I4R7_9ACTN</name>
<feature type="region of interest" description="Disordered" evidence="3">
    <location>
        <begin position="181"/>
        <end position="201"/>
    </location>
</feature>
<dbReference type="Pfam" id="PF13649">
    <property type="entry name" value="Methyltransf_25"/>
    <property type="match status" value="1"/>
</dbReference>
<dbReference type="GO" id="GO:0008168">
    <property type="term" value="F:methyltransferase activity"/>
    <property type="evidence" value="ECO:0007669"/>
    <property type="project" value="UniProtKB-KW"/>
</dbReference>
<gene>
    <name evidence="5" type="ORF">AB2L28_14850</name>
</gene>
<dbReference type="InterPro" id="IPR041698">
    <property type="entry name" value="Methyltransf_25"/>
</dbReference>
<dbReference type="GO" id="GO:0032259">
    <property type="term" value="P:methylation"/>
    <property type="evidence" value="ECO:0007669"/>
    <property type="project" value="UniProtKB-KW"/>
</dbReference>
<reference evidence="5 6" key="1">
    <citation type="submission" date="2024-07" db="EMBL/GenBank/DDBJ databases">
        <authorList>
            <person name="Thanompreechachai J."/>
            <person name="Duangmal K."/>
        </authorList>
    </citation>
    <scope>NUCLEOTIDE SEQUENCE [LARGE SCALE GENOMIC DNA]</scope>
    <source>
        <strain evidence="5 6">TBRC 1896</strain>
    </source>
</reference>
<keyword evidence="1 5" id="KW-0489">Methyltransferase</keyword>
<dbReference type="EC" id="2.1.-.-" evidence="5"/>
<sequence>MNSHRVQRAYSAMADAYLDRLATMDVVHPDDRQLILRHLTGLAGPVLDLGCGPGHLAAFLHAAGCDVTGVDLVPEFVEHARRTHPQVPFQQGSLTGLDRADASVAGVLAWYSLIHRDPDELDEALEEIRRLLARGGRFVLGFFEGPVREPFDHRVTTAHRWPVDELSALLTAHGFTEAERLTRGQDGERRPHGVLAATATG</sequence>
<evidence type="ECO:0000256" key="2">
    <source>
        <dbReference type="ARBA" id="ARBA00022679"/>
    </source>
</evidence>
<keyword evidence="6" id="KW-1185">Reference proteome</keyword>
<dbReference type="SUPFAM" id="SSF53335">
    <property type="entry name" value="S-adenosyl-L-methionine-dependent methyltransferases"/>
    <property type="match status" value="1"/>
</dbReference>
<comment type="caution">
    <text evidence="5">The sequence shown here is derived from an EMBL/GenBank/DDBJ whole genome shotgun (WGS) entry which is preliminary data.</text>
</comment>
<proteinExistence type="predicted"/>
<evidence type="ECO:0000256" key="3">
    <source>
        <dbReference type="SAM" id="MobiDB-lite"/>
    </source>
</evidence>
<evidence type="ECO:0000313" key="6">
    <source>
        <dbReference type="Proteomes" id="UP001566476"/>
    </source>
</evidence>
<evidence type="ECO:0000313" key="5">
    <source>
        <dbReference type="EMBL" id="MEZ0493515.1"/>
    </source>
</evidence>
<evidence type="ECO:0000256" key="1">
    <source>
        <dbReference type="ARBA" id="ARBA00022603"/>
    </source>
</evidence>
<feature type="compositionally biased region" description="Basic and acidic residues" evidence="3">
    <location>
        <begin position="181"/>
        <end position="191"/>
    </location>
</feature>
<evidence type="ECO:0000259" key="4">
    <source>
        <dbReference type="Pfam" id="PF13649"/>
    </source>
</evidence>
<protein>
    <submittedName>
        <fullName evidence="5">Class I SAM-dependent methyltransferase</fullName>
        <ecNumber evidence="5">2.1.-.-</ecNumber>
    </submittedName>
</protein>
<dbReference type="Gene3D" id="3.40.50.150">
    <property type="entry name" value="Vaccinia Virus protein VP39"/>
    <property type="match status" value="1"/>
</dbReference>
<dbReference type="CDD" id="cd02440">
    <property type="entry name" value="AdoMet_MTases"/>
    <property type="match status" value="1"/>
</dbReference>
<keyword evidence="2 5" id="KW-0808">Transferase</keyword>
<dbReference type="EMBL" id="JBGGTQ010000006">
    <property type="protein sequence ID" value="MEZ0493515.1"/>
    <property type="molecule type" value="Genomic_DNA"/>
</dbReference>
<dbReference type="InterPro" id="IPR029063">
    <property type="entry name" value="SAM-dependent_MTases_sf"/>
</dbReference>
<dbReference type="Proteomes" id="UP001566476">
    <property type="component" value="Unassembled WGS sequence"/>
</dbReference>
<dbReference type="PANTHER" id="PTHR43861">
    <property type="entry name" value="TRANS-ACONITATE 2-METHYLTRANSFERASE-RELATED"/>
    <property type="match status" value="1"/>
</dbReference>